<feature type="domain" description="Reverse transcriptase" evidence="2">
    <location>
        <begin position="901"/>
        <end position="1018"/>
    </location>
</feature>
<feature type="compositionally biased region" description="Polar residues" evidence="1">
    <location>
        <begin position="1468"/>
        <end position="1485"/>
    </location>
</feature>
<protein>
    <recommendedName>
        <fullName evidence="7">Reverse transcriptase zinc-binding domain-containing protein</fullName>
    </recommendedName>
</protein>
<feature type="compositionally biased region" description="Basic and acidic residues" evidence="1">
    <location>
        <begin position="1565"/>
        <end position="1581"/>
    </location>
</feature>
<dbReference type="InterPro" id="IPR036397">
    <property type="entry name" value="RNaseH_sf"/>
</dbReference>
<evidence type="ECO:0000313" key="5">
    <source>
        <dbReference type="EMBL" id="KAE8724220.1"/>
    </source>
</evidence>
<feature type="compositionally biased region" description="Basic and acidic residues" evidence="1">
    <location>
        <begin position="1604"/>
        <end position="1622"/>
    </location>
</feature>
<reference evidence="5" key="1">
    <citation type="submission" date="2019-09" db="EMBL/GenBank/DDBJ databases">
        <title>Draft genome information of white flower Hibiscus syriacus.</title>
        <authorList>
            <person name="Kim Y.-M."/>
        </authorList>
    </citation>
    <scope>NUCLEOTIDE SEQUENCE [LARGE SCALE GENOMIC DNA]</scope>
    <source>
        <strain evidence="5">YM2019G1</strain>
    </source>
</reference>
<accession>A0A6A3C4W3</accession>
<dbReference type="InterPro" id="IPR036691">
    <property type="entry name" value="Endo/exonu/phosph_ase_sf"/>
</dbReference>
<dbReference type="InterPro" id="IPR005135">
    <property type="entry name" value="Endo/exonuclease/phosphatase"/>
</dbReference>
<dbReference type="Pfam" id="PF03372">
    <property type="entry name" value="Exo_endo_phos"/>
    <property type="match status" value="1"/>
</dbReference>
<dbReference type="CDD" id="cd20404">
    <property type="entry name" value="Tudor_Agenet_AtEML-like"/>
    <property type="match status" value="1"/>
</dbReference>
<keyword evidence="6" id="KW-1185">Reference proteome</keyword>
<name>A0A6A3C4W3_HIBSY</name>
<feature type="domain" description="Endonuclease/exonuclease/phosphatase" evidence="3">
    <location>
        <begin position="559"/>
        <end position="775"/>
    </location>
</feature>
<evidence type="ECO:0000256" key="1">
    <source>
        <dbReference type="SAM" id="MobiDB-lite"/>
    </source>
</evidence>
<proteinExistence type="predicted"/>
<dbReference type="PANTHER" id="PTHR33710">
    <property type="entry name" value="BNAC02G09200D PROTEIN"/>
    <property type="match status" value="1"/>
</dbReference>
<evidence type="ECO:0000259" key="3">
    <source>
        <dbReference type="Pfam" id="PF03372"/>
    </source>
</evidence>
<dbReference type="CDD" id="cd06222">
    <property type="entry name" value="RNase_H_like"/>
    <property type="match status" value="1"/>
</dbReference>
<comment type="caution">
    <text evidence="5">The sequence shown here is derived from an EMBL/GenBank/DDBJ whole genome shotgun (WGS) entry which is preliminary data.</text>
</comment>
<dbReference type="InterPro" id="IPR026960">
    <property type="entry name" value="RVT-Znf"/>
</dbReference>
<dbReference type="Gene3D" id="3.60.10.10">
    <property type="entry name" value="Endonuclease/exonuclease/phosphatase"/>
    <property type="match status" value="1"/>
</dbReference>
<organism evidence="5 6">
    <name type="scientific">Hibiscus syriacus</name>
    <name type="common">Rose of Sharon</name>
    <dbReference type="NCBI Taxonomy" id="106335"/>
    <lineage>
        <taxon>Eukaryota</taxon>
        <taxon>Viridiplantae</taxon>
        <taxon>Streptophyta</taxon>
        <taxon>Embryophyta</taxon>
        <taxon>Tracheophyta</taxon>
        <taxon>Spermatophyta</taxon>
        <taxon>Magnoliopsida</taxon>
        <taxon>eudicotyledons</taxon>
        <taxon>Gunneridae</taxon>
        <taxon>Pentapetalae</taxon>
        <taxon>rosids</taxon>
        <taxon>malvids</taxon>
        <taxon>Malvales</taxon>
        <taxon>Malvaceae</taxon>
        <taxon>Malvoideae</taxon>
        <taxon>Hibiscus</taxon>
    </lineage>
</organism>
<dbReference type="SUPFAM" id="SSF56219">
    <property type="entry name" value="DNase I-like"/>
    <property type="match status" value="1"/>
</dbReference>
<evidence type="ECO:0008006" key="7">
    <source>
        <dbReference type="Google" id="ProtNLM"/>
    </source>
</evidence>
<evidence type="ECO:0000259" key="2">
    <source>
        <dbReference type="Pfam" id="PF00078"/>
    </source>
</evidence>
<dbReference type="InterPro" id="IPR000477">
    <property type="entry name" value="RT_dom"/>
</dbReference>
<dbReference type="EMBL" id="VEPZ02000472">
    <property type="protein sequence ID" value="KAE8724220.1"/>
    <property type="molecule type" value="Genomic_DNA"/>
</dbReference>
<dbReference type="InterPro" id="IPR044730">
    <property type="entry name" value="RNase_H-like_dom_plant"/>
</dbReference>
<dbReference type="PANTHER" id="PTHR33710:SF64">
    <property type="entry name" value="ENDONUCLEASE_EXONUCLEASE_PHOSPHATASE DOMAIN-CONTAINING PROTEIN"/>
    <property type="match status" value="1"/>
</dbReference>
<gene>
    <name evidence="5" type="ORF">F3Y22_tig00010533pilonHSYRG00011</name>
</gene>
<feature type="domain" description="Reverse transcriptase zinc-binding" evidence="4">
    <location>
        <begin position="1160"/>
        <end position="1221"/>
    </location>
</feature>
<sequence>MLIDGKRVSVGIAKYKKGRKRATEENKVQLEGFMSVRGDNGRQQVELENPRSLKDGRQQVELEKQRSLRDGRTYKKVLNVENRSMMVKEILENRGGVIKDHLQHAKVMKALAKEGFEVKIVKWGYVRNASIIVFNSKEDLEKAWSSFHEKLSFWFDWLAPMLNEEGVPLAYCLVDLVGLPLLSWNEPFLEKLAGRLGKFVNILEKTRNIEDLSSATVLLRVASPFDVPEFITMGSYGRSFKVKVNLDLSCNVSADANGIELENYSNNGYSVDFSKEDEGGDAEKEENNRGISTEGIWSKLGTCLHKSQESGKMVESGEHALEKKSLTHPNINGMSDNFEFELSPNRDYTGLGLREVVDQSCSAHSDSNWESYSPVTKLISAGPAVKLKWDGTKFHSKVQSPLESNENERCIVIEDIIEGVQANQINVLGKQVEGKLIQEENSEFNVKSAKKWKLRFPVSKCLSIRSALDGRRGKTSYARVYRRTRNRRIWLNSDTFMAPLMRGEYSESVAAASSITSGSRKEYRRKKKGLITEAIDWVNIYTASSFTFSKLLEEALATWGLGRSEKTVAVARQVRKLKPVFLFIQESKLEQVHVSITRRIGGNLLKGVLVSPAQGSSGGLITMWNESVVQVIYQHVHSRFLAVVGKLMNGQMEFVFINVYGSSIESEKEEFYGELLQFVMSQNFPVCIGGDFNAYIDMEEKQGKSQNWNSINILRSFVQQANLIDLPLSGGAYTWCNNRESSTWVRLDRFLICARFFNSFPNVTQSLLSKSISDHNPVLLEDAFINWGPKPFRKSQGEILSSGEWDQLLEFKIELWRLLRIEERTWFQKSRTRWIKDGDRNTRFFHLSFEFDFKQLTAVQRDCLEAQILEQEVWQAIASSESSKAPGPDGFTMGFYKNHTEFAFIPGRQLLDCACLANEGIDYWKKQGLKGVVSKVDFSRSYDSVDWQIILRLLNDMGFDDRWVSWISQCISTASISVLVNGSPTEEFNIAKGLQQGCSLFCLLFNVIPSSICQKLNSMMATFLWGGGNEKKKLHWVGWKKICIPISGGGLLDLEGFTKDDSIGGCLRSQAKLQVGNGISISFWNDVWSGDLPLKVFSPRIYALSSNKMGNVADFGSFDSNGWEWNIKTRRNLCDWEGDQLVELMDLLKDIKLIDSVEDCLLWGDAVPPRVEAFLWQVSHKKSCSESGIEEKGVPIEDDFLCPLCNSCEESVQHLFIACQLIPGAVLWSIWKIRNEIIFEKFKLDRFTLFFTVRFRLTKWFLAKFSNFSTHVDCLIGDPSLADDISVFKELNTPKVCWTPPPIDFYKMNVDGAVSRTGMSAVIGGIMRDWNRYEIISFSQNVGLNHISLAELKTIKKGIEIFVASVWVSKGRLIVESDSKQAVDWILDQATVPTFLSQFVKDLMFYEGTIKSCDPIKKKHVILYDDGDVEVLRLERERWEHIGTDRKSGKKENSAKVSKSPLKEASPGQKSRSSGGPCLNKSSVKTPKGKRTAKKNLKHTLKSTLKEDEENTGCITEICGINESGADTEMIVENVMEREESWKEVASVSQGRCWEDTKGSPNNAKESDEVKSDADGNHSGHIDSTSENAQKVDEEEKAADGLSEDYREHATKATGSETKENQESDQVGSKSPILKKSLEGPPLTSDVADYGISDDEPLSKWKHKVGKLGSKKLQ</sequence>
<dbReference type="Gene3D" id="3.30.420.10">
    <property type="entry name" value="Ribonuclease H-like superfamily/Ribonuclease H"/>
    <property type="match status" value="1"/>
</dbReference>
<feature type="region of interest" description="Disordered" evidence="1">
    <location>
        <begin position="1444"/>
        <end position="1504"/>
    </location>
</feature>
<dbReference type="Pfam" id="PF13966">
    <property type="entry name" value="zf-RVT"/>
    <property type="match status" value="1"/>
</dbReference>
<feature type="region of interest" description="Disordered" evidence="1">
    <location>
        <begin position="1547"/>
        <end position="1674"/>
    </location>
</feature>
<dbReference type="Pfam" id="PF00078">
    <property type="entry name" value="RVT_1"/>
    <property type="match status" value="1"/>
</dbReference>
<dbReference type="GO" id="GO:0003676">
    <property type="term" value="F:nucleic acid binding"/>
    <property type="evidence" value="ECO:0007669"/>
    <property type="project" value="InterPro"/>
</dbReference>
<feature type="compositionally biased region" description="Basic residues" evidence="1">
    <location>
        <begin position="1487"/>
        <end position="1501"/>
    </location>
</feature>
<dbReference type="GO" id="GO:0003824">
    <property type="term" value="F:catalytic activity"/>
    <property type="evidence" value="ECO:0007669"/>
    <property type="project" value="InterPro"/>
</dbReference>
<feature type="compositionally biased region" description="Basic residues" evidence="1">
    <location>
        <begin position="1660"/>
        <end position="1674"/>
    </location>
</feature>
<evidence type="ECO:0000259" key="4">
    <source>
        <dbReference type="Pfam" id="PF13966"/>
    </source>
</evidence>
<dbReference type="Proteomes" id="UP000436088">
    <property type="component" value="Unassembled WGS sequence"/>
</dbReference>
<evidence type="ECO:0000313" key="6">
    <source>
        <dbReference type="Proteomes" id="UP000436088"/>
    </source>
</evidence>
<feature type="compositionally biased region" description="Basic and acidic residues" evidence="1">
    <location>
        <begin position="1444"/>
        <end position="1454"/>
    </location>
</feature>